<dbReference type="Gene3D" id="3.40.50.410">
    <property type="entry name" value="von Willebrand factor, type A domain"/>
    <property type="match status" value="14"/>
</dbReference>
<evidence type="ECO:0000256" key="3">
    <source>
        <dbReference type="ARBA" id="ARBA00022536"/>
    </source>
</evidence>
<gene>
    <name evidence="13" type="ORF">ACJMK2_013983</name>
</gene>
<feature type="domain" description="VWFA" evidence="12">
    <location>
        <begin position="1365"/>
        <end position="1544"/>
    </location>
</feature>
<evidence type="ECO:0000256" key="5">
    <source>
        <dbReference type="ARBA" id="ARBA00022737"/>
    </source>
</evidence>
<dbReference type="Gene3D" id="2.10.25.10">
    <property type="entry name" value="Laminin"/>
    <property type="match status" value="4"/>
</dbReference>
<feature type="domain" description="VWFA" evidence="12">
    <location>
        <begin position="228"/>
        <end position="403"/>
    </location>
</feature>
<dbReference type="FunFam" id="3.40.50.410:FF:000004">
    <property type="entry name" value="collagen alpha-6(VI) chain"/>
    <property type="match status" value="5"/>
</dbReference>
<comment type="caution">
    <text evidence="13">The sequence shown here is derived from an EMBL/GenBank/DDBJ whole genome shotgun (WGS) entry which is preliminary data.</text>
</comment>
<dbReference type="CDD" id="cd00054">
    <property type="entry name" value="EGF_CA"/>
    <property type="match status" value="4"/>
</dbReference>
<comment type="caution">
    <text evidence="8">Lacks conserved residue(s) required for the propagation of feature annotation.</text>
</comment>
<keyword evidence="2" id="KW-0964">Secreted</keyword>
<feature type="chain" id="PRO_5044884783" description="Collagen alpha-3(VI) chain" evidence="10">
    <location>
        <begin position="18"/>
        <end position="3153"/>
    </location>
</feature>
<feature type="domain" description="VWFA" evidence="12">
    <location>
        <begin position="1586"/>
        <end position="1761"/>
    </location>
</feature>
<accession>A0ABD3UZZ0</accession>
<feature type="domain" description="VWFA" evidence="12">
    <location>
        <begin position="2972"/>
        <end position="3144"/>
    </location>
</feature>
<organism evidence="13 14">
    <name type="scientific">Sinanodonta woodiana</name>
    <name type="common">Chinese pond mussel</name>
    <name type="synonym">Anodonta woodiana</name>
    <dbReference type="NCBI Taxonomy" id="1069815"/>
    <lineage>
        <taxon>Eukaryota</taxon>
        <taxon>Metazoa</taxon>
        <taxon>Spiralia</taxon>
        <taxon>Lophotrochozoa</taxon>
        <taxon>Mollusca</taxon>
        <taxon>Bivalvia</taxon>
        <taxon>Autobranchia</taxon>
        <taxon>Heteroconchia</taxon>
        <taxon>Palaeoheterodonta</taxon>
        <taxon>Unionida</taxon>
        <taxon>Unionoidea</taxon>
        <taxon>Unionidae</taxon>
        <taxon>Unioninae</taxon>
        <taxon>Sinanodonta</taxon>
    </lineage>
</organism>
<dbReference type="SUPFAM" id="SSF57196">
    <property type="entry name" value="EGF/Laminin"/>
    <property type="match status" value="2"/>
</dbReference>
<feature type="region of interest" description="Disordered" evidence="9">
    <location>
        <begin position="1109"/>
        <end position="1151"/>
    </location>
</feature>
<dbReference type="InterPro" id="IPR001881">
    <property type="entry name" value="EGF-like_Ca-bd_dom"/>
</dbReference>
<dbReference type="FunFam" id="2.10.25.10:FF:000006">
    <property type="entry name" value="Versican core protein-like isoform 1"/>
    <property type="match status" value="1"/>
</dbReference>
<dbReference type="Pfam" id="PF12661">
    <property type="entry name" value="hEGF"/>
    <property type="match status" value="1"/>
</dbReference>
<feature type="domain" description="VWFA" evidence="12">
    <location>
        <begin position="26"/>
        <end position="200"/>
    </location>
</feature>
<feature type="compositionally biased region" description="Low complexity" evidence="9">
    <location>
        <begin position="1830"/>
        <end position="1855"/>
    </location>
</feature>
<proteinExistence type="predicted"/>
<dbReference type="PANTHER" id="PTHR24020">
    <property type="entry name" value="COLLAGEN ALPHA"/>
    <property type="match status" value="1"/>
</dbReference>
<feature type="disulfide bond" evidence="8">
    <location>
        <begin position="2282"/>
        <end position="2291"/>
    </location>
</feature>
<dbReference type="PRINTS" id="PR00453">
    <property type="entry name" value="VWFADOMAIN"/>
</dbReference>
<feature type="region of interest" description="Disordered" evidence="9">
    <location>
        <begin position="1762"/>
        <end position="1855"/>
    </location>
</feature>
<protein>
    <recommendedName>
        <fullName evidence="15">Collagen alpha-3(VI) chain</fullName>
    </recommendedName>
</protein>
<evidence type="ECO:0000313" key="14">
    <source>
        <dbReference type="Proteomes" id="UP001634394"/>
    </source>
</evidence>
<evidence type="ECO:0008006" key="15">
    <source>
        <dbReference type="Google" id="ProtNLM"/>
    </source>
</evidence>
<reference evidence="13 14" key="1">
    <citation type="submission" date="2024-11" db="EMBL/GenBank/DDBJ databases">
        <title>Chromosome-level genome assembly of the freshwater bivalve Anodonta woodiana.</title>
        <authorList>
            <person name="Chen X."/>
        </authorList>
    </citation>
    <scope>NUCLEOTIDE SEQUENCE [LARGE SCALE GENOMIC DNA]</scope>
    <source>
        <strain evidence="13">MN2024</strain>
        <tissue evidence="13">Gills</tissue>
    </source>
</reference>
<dbReference type="InterPro" id="IPR000742">
    <property type="entry name" value="EGF"/>
</dbReference>
<comment type="subcellular location">
    <subcellularLocation>
        <location evidence="1">Secreted</location>
    </subcellularLocation>
</comment>
<keyword evidence="5" id="KW-0677">Repeat</keyword>
<evidence type="ECO:0000313" key="13">
    <source>
        <dbReference type="EMBL" id="KAL3854730.1"/>
    </source>
</evidence>
<feature type="domain" description="VWFA" evidence="12">
    <location>
        <begin position="2073"/>
        <end position="2249"/>
    </location>
</feature>
<feature type="domain" description="EGF-like" evidence="11">
    <location>
        <begin position="2928"/>
        <end position="2964"/>
    </location>
</feature>
<evidence type="ECO:0000259" key="11">
    <source>
        <dbReference type="PROSITE" id="PS50026"/>
    </source>
</evidence>
<dbReference type="Pfam" id="PF00008">
    <property type="entry name" value="EGF"/>
    <property type="match status" value="2"/>
</dbReference>
<keyword evidence="3 8" id="KW-0245">EGF-like domain</keyword>
<evidence type="ECO:0000256" key="2">
    <source>
        <dbReference type="ARBA" id="ARBA00022525"/>
    </source>
</evidence>
<dbReference type="Proteomes" id="UP001634394">
    <property type="component" value="Unassembled WGS sequence"/>
</dbReference>
<evidence type="ECO:0000256" key="1">
    <source>
        <dbReference type="ARBA" id="ARBA00004613"/>
    </source>
</evidence>
<evidence type="ECO:0000256" key="9">
    <source>
        <dbReference type="SAM" id="MobiDB-lite"/>
    </source>
</evidence>
<keyword evidence="4 10" id="KW-0732">Signal</keyword>
<feature type="domain" description="EGF-like" evidence="11">
    <location>
        <begin position="2479"/>
        <end position="2515"/>
    </location>
</feature>
<dbReference type="CDD" id="cd01450">
    <property type="entry name" value="vWFA_subfamily_ECM"/>
    <property type="match status" value="11"/>
</dbReference>
<dbReference type="InterPro" id="IPR036465">
    <property type="entry name" value="vWFA_dom_sf"/>
</dbReference>
<evidence type="ECO:0000256" key="8">
    <source>
        <dbReference type="PROSITE-ProRule" id="PRU00076"/>
    </source>
</evidence>
<evidence type="ECO:0000259" key="12">
    <source>
        <dbReference type="PROSITE" id="PS50234"/>
    </source>
</evidence>
<feature type="domain" description="EGF-like" evidence="11">
    <location>
        <begin position="2256"/>
        <end position="2292"/>
    </location>
</feature>
<evidence type="ECO:0000256" key="10">
    <source>
        <dbReference type="SAM" id="SignalP"/>
    </source>
</evidence>
<evidence type="ECO:0000256" key="7">
    <source>
        <dbReference type="ARBA" id="ARBA00023180"/>
    </source>
</evidence>
<feature type="signal peptide" evidence="10">
    <location>
        <begin position="1"/>
        <end position="17"/>
    </location>
</feature>
<feature type="domain" description="VWFA" evidence="12">
    <location>
        <begin position="2746"/>
        <end position="2921"/>
    </location>
</feature>
<feature type="domain" description="VWFA" evidence="12">
    <location>
        <begin position="926"/>
        <end position="1101"/>
    </location>
</feature>
<keyword evidence="14" id="KW-1185">Reference proteome</keyword>
<dbReference type="SMART" id="SM00181">
    <property type="entry name" value="EGF"/>
    <property type="match status" value="4"/>
</dbReference>
<keyword evidence="7" id="KW-0325">Glycoprotein</keyword>
<dbReference type="FunFam" id="2.10.25.10:FF:000012">
    <property type="entry name" value="Delta-like protein"/>
    <property type="match status" value="1"/>
</dbReference>
<dbReference type="InterPro" id="IPR050525">
    <property type="entry name" value="ECM_Assembly_Org"/>
</dbReference>
<feature type="compositionally biased region" description="Basic and acidic residues" evidence="9">
    <location>
        <begin position="849"/>
        <end position="863"/>
    </location>
</feature>
<feature type="disulfide bond" evidence="8">
    <location>
        <begin position="2954"/>
        <end position="2963"/>
    </location>
</feature>
<feature type="domain" description="VWFA" evidence="12">
    <location>
        <begin position="2300"/>
        <end position="2477"/>
    </location>
</feature>
<feature type="domain" description="VWFA" evidence="12">
    <location>
        <begin position="1862"/>
        <end position="2039"/>
    </location>
</feature>
<feature type="region of interest" description="Disordered" evidence="9">
    <location>
        <begin position="849"/>
        <end position="889"/>
    </location>
</feature>
<dbReference type="GO" id="GO:0005576">
    <property type="term" value="C:extracellular region"/>
    <property type="evidence" value="ECO:0007669"/>
    <property type="project" value="UniProtKB-SubCell"/>
</dbReference>
<dbReference type="CDD" id="cd01472">
    <property type="entry name" value="vWA_collagen"/>
    <property type="match status" value="1"/>
</dbReference>
<feature type="region of interest" description="Disordered" evidence="9">
    <location>
        <begin position="2039"/>
        <end position="2060"/>
    </location>
</feature>
<dbReference type="EMBL" id="JBJQND010000014">
    <property type="protein sequence ID" value="KAL3854730.1"/>
    <property type="molecule type" value="Genomic_DNA"/>
</dbReference>
<dbReference type="PROSITE" id="PS50026">
    <property type="entry name" value="EGF_3"/>
    <property type="match status" value="4"/>
</dbReference>
<dbReference type="InterPro" id="IPR002035">
    <property type="entry name" value="VWF_A"/>
</dbReference>
<feature type="compositionally biased region" description="Low complexity" evidence="9">
    <location>
        <begin position="1784"/>
        <end position="1822"/>
    </location>
</feature>
<keyword evidence="6 8" id="KW-1015">Disulfide bond</keyword>
<feature type="domain" description="VWFA" evidence="12">
    <location>
        <begin position="2523"/>
        <end position="2695"/>
    </location>
</feature>
<dbReference type="SMART" id="SM00327">
    <property type="entry name" value="VWA"/>
    <property type="match status" value="14"/>
</dbReference>
<dbReference type="SUPFAM" id="SSF53300">
    <property type="entry name" value="vWA-like"/>
    <property type="match status" value="14"/>
</dbReference>
<dbReference type="PROSITE" id="PS00022">
    <property type="entry name" value="EGF_1"/>
    <property type="match status" value="4"/>
</dbReference>
<dbReference type="InterPro" id="IPR000152">
    <property type="entry name" value="EGF-type_Asp/Asn_hydroxyl_site"/>
</dbReference>
<dbReference type="Pfam" id="PF00092">
    <property type="entry name" value="VWA"/>
    <property type="match status" value="14"/>
</dbReference>
<feature type="domain" description="VWFA" evidence="12">
    <location>
        <begin position="1167"/>
        <end position="1346"/>
    </location>
</feature>
<feature type="domain" description="VWFA" evidence="12">
    <location>
        <begin position="426"/>
        <end position="605"/>
    </location>
</feature>
<dbReference type="SMART" id="SM00179">
    <property type="entry name" value="EGF_CA"/>
    <property type="match status" value="4"/>
</dbReference>
<feature type="disulfide bond" evidence="8">
    <location>
        <begin position="2505"/>
        <end position="2514"/>
    </location>
</feature>
<evidence type="ECO:0000256" key="4">
    <source>
        <dbReference type="ARBA" id="ARBA00022729"/>
    </source>
</evidence>
<dbReference type="InterPro" id="IPR013032">
    <property type="entry name" value="EGF-like_CS"/>
</dbReference>
<dbReference type="PANTHER" id="PTHR24020:SF20">
    <property type="entry name" value="PH DOMAIN-CONTAINING PROTEIN"/>
    <property type="match status" value="1"/>
</dbReference>
<dbReference type="PROSITE" id="PS50234">
    <property type="entry name" value="VWFA"/>
    <property type="match status" value="14"/>
</dbReference>
<feature type="disulfide bond" evidence="8">
    <location>
        <begin position="2728"/>
        <end position="2737"/>
    </location>
</feature>
<evidence type="ECO:0000256" key="6">
    <source>
        <dbReference type="ARBA" id="ARBA00023157"/>
    </source>
</evidence>
<sequence>MWSVLALLAILWNYGNCQVCVKDSLDLAFILDASTSVTEPNFRRMLQFVQNIVSELDIDSGATRVAILTFSTNTKIQYNLGEISNKAELIDKLRAISYDYGSTNTADALVAMRTKVFSTSRDRPHVPNVAILITDGISNINGQRTVTDAEDAKAAGITIVGVAIAITDTSELDQIVSQPVEKYKYSVDEFDKLDGIAKSLLAMDCKEAPDTDLPDTTIDLYQGTHPADIVFLLDTSTSNNVDLYNNIRSFLVHFVENSSVESGAVRFAFVPYTSYPDVKFYLNKYTRKADIITAIRDATFNYGERNTADAFDLLRRQVFTEGNGDRPQVPNIILMITTGTSDRNSYRTIQEAEALRFAGVGIFAIGIGLTNAREIEAMASRPTRENTFQLTSVDDLEAMRDIIFAQIFTRAEQSFRSPVTGSEQLDLIFLLHFSNNMRKESLNLVLEFVQNLLEYADIDSGQVRVGISIYRKTATNLYNLDRFSTKGELMEGIQQITTQYKAKAANTAAGLDFLRTDAFVGKAGDRPNVPNAVIIITDANSNVDQADAITAAEALKAAGTAIFSIGIGLENPDELDALATSRDFSLALTQASELNSNLMYIQDRIVALRTQADLPVTLPTITSPIFINAVLRARDLRTTIRPPALVEISSQNVAPPLSGSEKADIVFALHLSDKANDREVRTVLNYLNSLISGSDVDNGRVKIGLLTYNEDAEVIFNINQYNSVPLIRNEVFRTESRTRSSNVDASAALAVGTQMLDFRYSERSDAPKALIFVTDSASTENEELIPFERFRVESEQVNVFSIGIGLSGKEELESLATAPENVLTVSRYSELPSTIDDLKRKIFAFRTRDEKAVPDPEKPESTKPEPPIRTLAPPRQDEKGITIVPRNPPEEPFIEAGPAKVTLSLATAKPGTVVRSPQTCGLAKVDLVIILDASTSVSEPNYKKMLTFCKDFLKDADIDSGSVRVGIVIYSTDVQIQFHLNKHSTKSALFAAIDKIPYIYGSTNTADGINTMRTKMFTPANGDRPDVNNVAMIMTDGISNINARRTIPEAEQARAAGIHIYAVGIGLSDTKELNAMASPPASENSFSVKEFDELAGLAEKIFSSVCPGTTTTTTTTTTTRLPPPTTRTTTRARTTTLTTTTTPLTTPSTTTKLAPTAAPACGLAKVDLVIVLDASTSVTEPNYKKMLSFCKDFLKDADIDSGSVRVGIVIYSTDVQIQFHLNQYSTKAAVFQAIDKIPYIYGSTNTADGLKTMRTQMYTQANGDRPDVSNVALVMTDGISNINARRTIPEAELARTAGIHIYAIGIGLSDTKELDAIATPPARENSFAVQDFNELAGLAVRIFSSICPVVPTTPKPQACGLAKVDLVFILDASTSVTEANYKKMLTFCKDFLGNADIDSGNVRVGVVIYSTDVNIQFHLKQYSRKTDIFAAIDKIPYIYGSTNTADGLRTMRTEMFTAANGDRPDADNVAVIITDGISNINARRTIPEAVQARAMGIHIYAIGIGLSDSKELDAIASEPSKDNSFSVQEFDELVGLENKIFSAICLETVPPPTIPPATPAPTMMSTKIFILDIGLIQFPCADAQVDLVYILDASTSVTAENFVKMLDFCKQLIEDAEIDNGNVQVGVVVYSSDVRVEFYLNVYNTRAKVIDAIGRIKYTYGSTNTAGGLKTMREQLFSFRNGDRPDVPNVAVILTDGVSNINAGRTVPEAQLARADGIHIYAIGIGLPDTRELDAIASPPASENSFSVRSFDELKGIKQKVFSSLCPGETRTTTRKPPPPPTTTTPKPTTTPKATTTTTKPTTPKPTPSTTKPTTTTTTTPKPTTPKPTPTTTKSTTKATTPRPTTTTARKTTTTPRRDGYDLVMVLDSSVNSSTFNWMMDVARDTIRELSIDDEEWRVGLVTYSTNPNREFNLNQYKKKADVLRQVDRISYRPGQTNTASALKYVRTNMFRESNGDRNFAKNYVILITGNEKSLDMYAAAEESYQMQRDGVATYVIGLGVNDKTELDELASLPLADYEVIIPAPNQIGEKPGEVIYNIRSRSPTPNPPPQRPRTTPGPVIPLEDLVCKSTGDIVFILDSSGSVGLENFYRVLNFTYNTVHQLDVESGKYRVGLVTFSDSARIEFYLNTYKKRGEIEPALQKVRYVYGSTHTAAALRRVRQEIFRAEAGDRPDVPNIVVMVTDGNSNVNHEMTLVEADMLKRAGVSMITVAVGFQRETRELVGLTSAPVEENLIYADDYRSLDKLSRKLLEPLCTDSDLCRTSPCRNDAICIDGIRSYTCLCPESYYGTNCEKQCSEPADVVFILDSSNTVGESSFQRMKDYVGSLIMEMNVEACNINVGLMKYSSAPMIQWGLGTYRDTDANIRAVNQVHYTRGVANMAAALKSLRTDIFNGRGGDRPKAKNIAYLLTDGSNNVHEEETQKNAELAISSGIRIIPVGVSLREREDVDLIAGAQDLNTIILDETIGEINEAALAPMVRAKDYCAGNPCKNGGKCLNESFGFTCECPAGFTGEDCTRSCSAGGDVVFAVDTSRYVTRKEMKRIRRFLRSVVKRLRFKEFKTGLVQYSNTANVVLTFADGDKKKNVLTAIAGLRNMVGDPDPAEALAKANFRIFKGDGAMADQPDYLVLLSKGLKNEEELLIQSNRLKMRGTRILGVGVSLTGSERELMESVVSYPSSNTAYYADDVEGLDDVADKVVEFMCNGQDKCAQNPCQNKGKCHAIGAEYYCDCPQGFAGKNCELKCDAKADVVFLLDSSGSVGHVDFRKVKDFAYRLIDDLNIGKDQTRVGLVAYSSRSRHGFYLKDYYEKYQLQNAISSIDFEYGKTNTADGLRHVREKLFNAAVGDRPDAQNFVVVVTDGLSNIKSEQTIIEADLLKSSGVHVYAIGIGKFDRYEIDRIASAPPSKNAFILEDYASLASISSDIIRATCKDPSVCDENPCRNDGRCEPTMNGPVCKCTGGYRGTYCEISCVSRKDIIFVLDSSSSVGEENFELALEFVSSVVEELSRGGSDNRYAMITFSNDVQLVFSLGRYSSAGTILNAIKYTRYRPGSTNTAGGLRTALEISSPEYGDRKDVDNIVILVADGQSNVNTEDTIPAADDLKKTGAKIITIGVGLSNYQELESIGSGAENVYKVTTYNVLGDVKADILENSCSEND</sequence>
<feature type="domain" description="EGF-like" evidence="11">
    <location>
        <begin position="2702"/>
        <end position="2738"/>
    </location>
</feature>
<dbReference type="FunFam" id="2.10.25.10:FF:000066">
    <property type="entry name" value="FAT atypical cadherin 4"/>
    <property type="match status" value="1"/>
</dbReference>
<dbReference type="PROSITE" id="PS00010">
    <property type="entry name" value="ASX_HYDROXYL"/>
    <property type="match status" value="2"/>
</dbReference>
<name>A0ABD3UZZ0_SINWO</name>
<feature type="domain" description="VWFA" evidence="12">
    <location>
        <begin position="664"/>
        <end position="838"/>
    </location>
</feature>